<protein>
    <submittedName>
        <fullName evidence="1">Uncharacterized protein</fullName>
    </submittedName>
</protein>
<dbReference type="AlphaFoldDB" id="A0A5B0M1F9"/>
<keyword evidence="3" id="KW-1185">Reference proteome</keyword>
<dbReference type="Proteomes" id="UP000324748">
    <property type="component" value="Unassembled WGS sequence"/>
</dbReference>
<proteinExistence type="predicted"/>
<evidence type="ECO:0000313" key="1">
    <source>
        <dbReference type="EMBL" id="KAA1070947.1"/>
    </source>
</evidence>
<dbReference type="EMBL" id="VDEP01000482">
    <property type="protein sequence ID" value="KAA1070947.1"/>
    <property type="molecule type" value="Genomic_DNA"/>
</dbReference>
<dbReference type="Proteomes" id="UP000325313">
    <property type="component" value="Unassembled WGS sequence"/>
</dbReference>
<evidence type="ECO:0000313" key="4">
    <source>
        <dbReference type="Proteomes" id="UP000325313"/>
    </source>
</evidence>
<dbReference type="EMBL" id="VSWC01000054">
    <property type="protein sequence ID" value="KAA1099355.1"/>
    <property type="molecule type" value="Genomic_DNA"/>
</dbReference>
<accession>A0A5B0M1F9</accession>
<organism evidence="1 4">
    <name type="scientific">Puccinia graminis f. sp. tritici</name>
    <dbReference type="NCBI Taxonomy" id="56615"/>
    <lineage>
        <taxon>Eukaryota</taxon>
        <taxon>Fungi</taxon>
        <taxon>Dikarya</taxon>
        <taxon>Basidiomycota</taxon>
        <taxon>Pucciniomycotina</taxon>
        <taxon>Pucciniomycetes</taxon>
        <taxon>Pucciniales</taxon>
        <taxon>Pucciniaceae</taxon>
        <taxon>Puccinia</taxon>
    </lineage>
</organism>
<evidence type="ECO:0000313" key="2">
    <source>
        <dbReference type="EMBL" id="KAA1099355.1"/>
    </source>
</evidence>
<gene>
    <name evidence="2" type="ORF">PGT21_004538</name>
    <name evidence="1" type="ORF">PGTUg99_010156</name>
</gene>
<comment type="caution">
    <text evidence="1">The sequence shown here is derived from an EMBL/GenBank/DDBJ whole genome shotgun (WGS) entry which is preliminary data.</text>
</comment>
<evidence type="ECO:0000313" key="3">
    <source>
        <dbReference type="Proteomes" id="UP000324748"/>
    </source>
</evidence>
<sequence length="192" mass="21556">MLSSRLLDRQKCSSYVRIYTYIFGGRHKASEPSGEKFKRVYFYYRIPSGTVTGAQQELYVVCPWGTGHSRRKPWRRRAHSELEASLAGAYREDLPASLLALATNLTQVPRSEGLSRRSEPPKEQRLASRVASGPLSGGFVKLALASNPTSCGRKRSGAPQQYCAQHCSRSLYSCSWWIFANTNDQHCLCLCD</sequence>
<name>A0A5B0M1F9_PUCGR</name>
<reference evidence="3 4" key="1">
    <citation type="submission" date="2019-05" db="EMBL/GenBank/DDBJ databases">
        <title>Emergence of the Ug99 lineage of the wheat stem rust pathogen through somatic hybridization.</title>
        <authorList>
            <person name="Li F."/>
            <person name="Upadhyaya N.M."/>
            <person name="Sperschneider J."/>
            <person name="Matny O."/>
            <person name="Nguyen-Phuc H."/>
            <person name="Mago R."/>
            <person name="Raley C."/>
            <person name="Miller M.E."/>
            <person name="Silverstein K.A.T."/>
            <person name="Henningsen E."/>
            <person name="Hirsch C.D."/>
            <person name="Visser B."/>
            <person name="Pretorius Z.A."/>
            <person name="Steffenson B.J."/>
            <person name="Schwessinger B."/>
            <person name="Dodds P.N."/>
            <person name="Figueroa M."/>
        </authorList>
    </citation>
    <scope>NUCLEOTIDE SEQUENCE [LARGE SCALE GENOMIC DNA]</scope>
    <source>
        <strain evidence="2">21-0</strain>
        <strain evidence="1 4">Ug99</strain>
    </source>
</reference>